<protein>
    <submittedName>
        <fullName evidence="1">Uncharacterized protein</fullName>
    </submittedName>
</protein>
<name>A0A0H5QUT2_NEIMI</name>
<proteinExistence type="predicted"/>
<dbReference type="AlphaFoldDB" id="A0A0H5QUT2"/>
<reference evidence="1 2" key="1">
    <citation type="submission" date="2014-11" db="EMBL/GenBank/DDBJ databases">
        <authorList>
            <person name="Diene M.Seydina."/>
        </authorList>
    </citation>
    <scope>NUCLEOTIDE SEQUENCE [LARGE SCALE GENOMIC DNA]</scope>
    <source>
        <strain evidence="1 2">Neisseria meningitidis CHUV</strain>
    </source>
</reference>
<evidence type="ECO:0000313" key="1">
    <source>
        <dbReference type="EMBL" id="CRY99418.1"/>
    </source>
</evidence>
<evidence type="ECO:0000313" key="2">
    <source>
        <dbReference type="Proteomes" id="UP000182715"/>
    </source>
</evidence>
<dbReference type="Proteomes" id="UP000182715">
    <property type="component" value="Unassembled WGS sequence"/>
</dbReference>
<dbReference type="EMBL" id="CVTF01000070">
    <property type="protein sequence ID" value="CRY99418.1"/>
    <property type="molecule type" value="Genomic_DNA"/>
</dbReference>
<accession>A0A0H5QUT2</accession>
<sequence>MYRPPPHFKRQSFAVFTNYDISPSFFKNICAYLHQSKQNLLVLQVQKQGSACMISVYLICFLIWI</sequence>
<organism evidence="1 2">
    <name type="scientific">Neisseria meningitidis serogroup B</name>
    <dbReference type="NCBI Taxonomy" id="491"/>
    <lineage>
        <taxon>Bacteria</taxon>
        <taxon>Pseudomonadati</taxon>
        <taxon>Pseudomonadota</taxon>
        <taxon>Betaproteobacteria</taxon>
        <taxon>Neisseriales</taxon>
        <taxon>Neisseriaceae</taxon>
        <taxon>Neisseria</taxon>
    </lineage>
</organism>